<dbReference type="Pfam" id="PF19306">
    <property type="entry name" value="WHD_Lhr"/>
    <property type="match status" value="1"/>
</dbReference>
<protein>
    <submittedName>
        <fullName evidence="12">DEAD/DEAH box helicase</fullName>
    </submittedName>
</protein>
<keyword evidence="1" id="KW-0547">Nucleotide-binding</keyword>
<organism evidence="12 13">
    <name type="scientific">Candidatus Segetimicrobium genomatis</name>
    <dbReference type="NCBI Taxonomy" id="2569760"/>
    <lineage>
        <taxon>Bacteria</taxon>
        <taxon>Bacillati</taxon>
        <taxon>Candidatus Sysuimicrobiota</taxon>
        <taxon>Candidatus Sysuimicrobiia</taxon>
        <taxon>Candidatus Sysuimicrobiales</taxon>
        <taxon>Candidatus Segetimicrobiaceae</taxon>
        <taxon>Candidatus Segetimicrobium</taxon>
    </lineage>
</organism>
<dbReference type="GO" id="GO:0006281">
    <property type="term" value="P:DNA repair"/>
    <property type="evidence" value="ECO:0007669"/>
    <property type="project" value="UniProtKB-KW"/>
</dbReference>
<dbReference type="GO" id="GO:0005524">
    <property type="term" value="F:ATP binding"/>
    <property type="evidence" value="ECO:0007669"/>
    <property type="project" value="UniProtKB-KW"/>
</dbReference>
<gene>
    <name evidence="12" type="ORF">E6H05_08735</name>
</gene>
<dbReference type="Pfam" id="PF23234">
    <property type="entry name" value="WHD_4th_Lhr"/>
    <property type="match status" value="1"/>
</dbReference>
<dbReference type="InterPro" id="IPR014001">
    <property type="entry name" value="Helicase_ATP-bd"/>
</dbReference>
<dbReference type="PANTHER" id="PTHR47962">
    <property type="entry name" value="ATP-DEPENDENT HELICASE LHR-RELATED-RELATED"/>
    <property type="match status" value="1"/>
</dbReference>
<keyword evidence="5" id="KW-0067">ATP-binding</keyword>
<evidence type="ECO:0000259" key="10">
    <source>
        <dbReference type="PROSITE" id="PS51192"/>
    </source>
</evidence>
<dbReference type="CDD" id="cd18796">
    <property type="entry name" value="SF2_C_LHR"/>
    <property type="match status" value="1"/>
</dbReference>
<dbReference type="Proteomes" id="UP000318834">
    <property type="component" value="Unassembled WGS sequence"/>
</dbReference>
<dbReference type="Pfam" id="PF08494">
    <property type="entry name" value="DEAD_assoc"/>
    <property type="match status" value="1"/>
</dbReference>
<keyword evidence="8" id="KW-0413">Isomerase</keyword>
<dbReference type="SMART" id="SM00487">
    <property type="entry name" value="DEXDc"/>
    <property type="match status" value="1"/>
</dbReference>
<comment type="caution">
    <text evidence="12">The sequence shown here is derived from an EMBL/GenBank/DDBJ whole genome shotgun (WGS) entry which is preliminary data.</text>
</comment>
<dbReference type="PROSITE" id="PS51194">
    <property type="entry name" value="HELICASE_CTER"/>
    <property type="match status" value="1"/>
</dbReference>
<dbReference type="InterPro" id="IPR055368">
    <property type="entry name" value="WH3_Lhr"/>
</dbReference>
<dbReference type="InterPro" id="IPR011545">
    <property type="entry name" value="DEAD/DEAH_box_helicase_dom"/>
</dbReference>
<dbReference type="Pfam" id="PF00270">
    <property type="entry name" value="DEAD"/>
    <property type="match status" value="1"/>
</dbReference>
<evidence type="ECO:0000256" key="8">
    <source>
        <dbReference type="ARBA" id="ARBA00023235"/>
    </source>
</evidence>
<evidence type="ECO:0000313" key="13">
    <source>
        <dbReference type="Proteomes" id="UP000318834"/>
    </source>
</evidence>
<evidence type="ECO:0000259" key="11">
    <source>
        <dbReference type="PROSITE" id="PS51194"/>
    </source>
</evidence>
<dbReference type="InterPro" id="IPR001650">
    <property type="entry name" value="Helicase_C-like"/>
</dbReference>
<feature type="domain" description="Helicase C-terminal" evidence="11">
    <location>
        <begin position="262"/>
        <end position="413"/>
    </location>
</feature>
<dbReference type="EMBL" id="VBAP01000062">
    <property type="protein sequence ID" value="TMI73879.1"/>
    <property type="molecule type" value="Genomic_DNA"/>
</dbReference>
<evidence type="ECO:0000256" key="5">
    <source>
        <dbReference type="ARBA" id="ARBA00022840"/>
    </source>
</evidence>
<keyword evidence="7" id="KW-0234">DNA repair</keyword>
<name>A0A537IRE7_9BACT</name>
<dbReference type="InterPro" id="IPR027417">
    <property type="entry name" value="P-loop_NTPase"/>
</dbReference>
<evidence type="ECO:0000256" key="3">
    <source>
        <dbReference type="ARBA" id="ARBA00022801"/>
    </source>
</evidence>
<dbReference type="InterPro" id="IPR052511">
    <property type="entry name" value="ATP-dep_Helicase"/>
</dbReference>
<evidence type="ECO:0000256" key="6">
    <source>
        <dbReference type="ARBA" id="ARBA00023125"/>
    </source>
</evidence>
<dbReference type="GO" id="GO:0003677">
    <property type="term" value="F:DNA binding"/>
    <property type="evidence" value="ECO:0007669"/>
    <property type="project" value="UniProtKB-KW"/>
</dbReference>
<dbReference type="Pfam" id="PF00271">
    <property type="entry name" value="Helicase_C"/>
    <property type="match status" value="1"/>
</dbReference>
<evidence type="ECO:0000256" key="7">
    <source>
        <dbReference type="ARBA" id="ARBA00023204"/>
    </source>
</evidence>
<evidence type="ECO:0000256" key="4">
    <source>
        <dbReference type="ARBA" id="ARBA00022806"/>
    </source>
</evidence>
<feature type="domain" description="Helicase ATP-binding" evidence="10">
    <location>
        <begin position="29"/>
        <end position="204"/>
    </location>
</feature>
<keyword evidence="4 12" id="KW-0347">Helicase</keyword>
<feature type="region of interest" description="Disordered" evidence="9">
    <location>
        <begin position="1139"/>
        <end position="1163"/>
    </location>
</feature>
<evidence type="ECO:0000256" key="2">
    <source>
        <dbReference type="ARBA" id="ARBA00022763"/>
    </source>
</evidence>
<keyword evidence="3" id="KW-0378">Hydrolase</keyword>
<sequence length="1450" mass="158684">MDLRLFHPLIARWFTERFGEPTAPQVQGWSLIAEGRDTLVAAPTGSGKTLAAFLWSINRLVEAAQHGTLRDETAVVYVSPLKALGNDIQKNLQEPLAAIRALAEHTGTPLPEIRAMVRSGDTPARERNLMVRRPPHILITTPESLYILLTAQRSRDFLRAARVIILDEIHAVAGDKRGSHLALSLERLDLLAGRRLQRIGLSATVKPIDAIAQLLVGAGRTTPDGRPECAIVDVGHRRAWELRVDVPSQPLSHVASHEMWAEVYDRVAALAREHRTTLVFVNTRRLAERVAHQLTQRLGEGRVAPHHGSLSRQIRLDAERRLKSGELAVVVATASLELGIDIGHVDLVCHLGAPRALSTLLQRVGRSGHWLGSVPKGVLFPLTRDELVQCAAAVQAARAGELDRIVMPRAPLDILAQQMVAIAGSEEIREDDLWALIRRALPYRDLTRDKFEQVVQMLSEGISSRRGRAGAFLHRDQVHGVLRGRRGARLAAITSGGAIPDTADYDVIEDPQGTFVGKVNEDFAIESSGGDIFLLGNTSWRIRRVEAGKVRVENAHGAPPTVPFWLGEAPARTAELSHAVSSLRQAVADRLGDAGGAAQWLVAETGVDQAGAEQIVAYIGETAAVLGCVPTERAIVAERFFDEAGGMQLILHTPFGGRINRAWGLAIRKRFCLTFDFELQAAATDDGIVLSLGEQHSFPLDSVFAFVRTATAKDDLIQALLASPMFTNRWRWNANRALAVPRYAGGRRVPMPIQRMRAEDLMAAVFPEQVACQDNRSGPVTPPDHPLVNETIDNCLHEAMDLDGLQEIVGRIERGELRTVAMETPSPSPMSHEILNANPFAFLDDAPLEERRARAVTLRRTDPELAAGIGALDQAAIDEVRQQAQPDVRDADELHDHLLSVGLQPEEEAGAWVSYADALIAAGRATVAVWRDDSYREYRAYVAAERVALVRAAVPDVRFTPEVTIALPRAGQIELTQDDAIRQIVLGWLVVAGPVTPAALAARLGVRPADVKIALAALEGMGTVLRGRFTPGIVEEEWCERRLLARIHRLTLGRLRREIEAVPAADFMRFLFRWQHVQPGSQLHGRDGVLQIIGQLQGMELPAPAWEEHVIPARVRLYDPADLEHLCLSGTVTWGRLSAGGGMTEEQSGTGKPSRRQGPGRNSPIAFVLREDLPVFLRVHRDLDATVARLSSAAGDVARYLQQRGASFMSDIVKGTRRLPSEVEDALWELVAQGVVSGDGVAGLRQLLHGGTRRRDRRRYRAYGGLRPVPNGSGVRSGPYGAGLRTHGRSLPVGRWSLWQGSGEVESRSSEEAIARQLLRRYGVVFRDLVARESLAPGWRVLLGFYRRWEAQGQVRGGRFVAGFVGEQFALPEAVEALRAVRRVAEDREVIVVSAADPLNLIGIILPGGKVSSVSGLAIAYRNGAPFDVAPMGALLSRLQREPTSVRNSE</sequence>
<dbReference type="SMART" id="SM00490">
    <property type="entry name" value="HELICc"/>
    <property type="match status" value="1"/>
</dbReference>
<dbReference type="PANTHER" id="PTHR47962:SF5">
    <property type="entry name" value="ATP-DEPENDENT HELICASE LHR-RELATED"/>
    <property type="match status" value="1"/>
</dbReference>
<evidence type="ECO:0000256" key="1">
    <source>
        <dbReference type="ARBA" id="ARBA00022741"/>
    </source>
</evidence>
<dbReference type="InterPro" id="IPR055367">
    <property type="entry name" value="WH4_Lhr"/>
</dbReference>
<dbReference type="GO" id="GO:0016887">
    <property type="term" value="F:ATP hydrolysis activity"/>
    <property type="evidence" value="ECO:0007669"/>
    <property type="project" value="TreeGrafter"/>
</dbReference>
<dbReference type="SUPFAM" id="SSF52540">
    <property type="entry name" value="P-loop containing nucleoside triphosphate hydrolases"/>
    <property type="match status" value="1"/>
</dbReference>
<evidence type="ECO:0000313" key="12">
    <source>
        <dbReference type="EMBL" id="TMI73879.1"/>
    </source>
</evidence>
<accession>A0A537IRE7</accession>
<dbReference type="PROSITE" id="PS51192">
    <property type="entry name" value="HELICASE_ATP_BIND_1"/>
    <property type="match status" value="1"/>
</dbReference>
<proteinExistence type="predicted"/>
<dbReference type="Pfam" id="PF23235">
    <property type="entry name" value="WHD_3rd_Lhr"/>
    <property type="match status" value="1"/>
</dbReference>
<dbReference type="InterPro" id="IPR045628">
    <property type="entry name" value="Lhr_WH_dom"/>
</dbReference>
<dbReference type="InterPro" id="IPR013701">
    <property type="entry name" value="Lhr-like_DEAD/DEAH_assoc"/>
</dbReference>
<reference evidence="12 13" key="1">
    <citation type="journal article" date="2019" name="Nat. Microbiol.">
        <title>Mediterranean grassland soil C-N compound turnover is dependent on rainfall and depth, and is mediated by genomically divergent microorganisms.</title>
        <authorList>
            <person name="Diamond S."/>
            <person name="Andeer P.F."/>
            <person name="Li Z."/>
            <person name="Crits-Christoph A."/>
            <person name="Burstein D."/>
            <person name="Anantharaman K."/>
            <person name="Lane K.R."/>
            <person name="Thomas B.C."/>
            <person name="Pan C."/>
            <person name="Northen T.R."/>
            <person name="Banfield J.F."/>
        </authorList>
    </citation>
    <scope>NUCLEOTIDE SEQUENCE [LARGE SCALE GENOMIC DNA]</scope>
    <source>
        <strain evidence="12">NP_8</strain>
    </source>
</reference>
<dbReference type="GO" id="GO:0004386">
    <property type="term" value="F:helicase activity"/>
    <property type="evidence" value="ECO:0007669"/>
    <property type="project" value="UniProtKB-KW"/>
</dbReference>
<dbReference type="Gene3D" id="3.40.50.300">
    <property type="entry name" value="P-loop containing nucleotide triphosphate hydrolases"/>
    <property type="match status" value="2"/>
</dbReference>
<keyword evidence="2" id="KW-0227">DNA damage</keyword>
<keyword evidence="6" id="KW-0238">DNA-binding</keyword>
<evidence type="ECO:0000256" key="9">
    <source>
        <dbReference type="SAM" id="MobiDB-lite"/>
    </source>
</evidence>